<proteinExistence type="predicted"/>
<dbReference type="OrthoDB" id="411632at2759"/>
<organism evidence="2 3">
    <name type="scientific">Sphagnurus paluster</name>
    <dbReference type="NCBI Taxonomy" id="117069"/>
    <lineage>
        <taxon>Eukaryota</taxon>
        <taxon>Fungi</taxon>
        <taxon>Dikarya</taxon>
        <taxon>Basidiomycota</taxon>
        <taxon>Agaricomycotina</taxon>
        <taxon>Agaricomycetes</taxon>
        <taxon>Agaricomycetidae</taxon>
        <taxon>Agaricales</taxon>
        <taxon>Tricholomatineae</taxon>
        <taxon>Lyophyllaceae</taxon>
        <taxon>Sphagnurus</taxon>
    </lineage>
</organism>
<dbReference type="AlphaFoldDB" id="A0A9P7FTC2"/>
<feature type="region of interest" description="Disordered" evidence="1">
    <location>
        <begin position="146"/>
        <end position="168"/>
    </location>
</feature>
<keyword evidence="3" id="KW-1185">Reference proteome</keyword>
<accession>A0A9P7FTC2</accession>
<evidence type="ECO:0000256" key="1">
    <source>
        <dbReference type="SAM" id="MobiDB-lite"/>
    </source>
</evidence>
<gene>
    <name evidence="2" type="ORF">H0H81_007125</name>
</gene>
<sequence>MHAWDREREIHNPELYAVWNGKPWLLNQALLHLQTDSNAYDYAFWSDAGSFRDAHAFGAWPDPERVKEVFAAASRRRSQPEASRDGYMVFFPLMKPPGMGEHNWRVEKGPIDIDFSEGSFFGSTPSGIAWLAAAFYAIHDHYINTTPPPQDQHHPHAPATTPGTSRSPPFHFVGKDQTLFNTLMFRHPARFFGVVSPVRAGQLPPSSGVAWISTLARTPPIPTIRVLLAKLVYKVKLYLGERCVDDWYYYQWWLASPEGRRRTEKMRGWRRWRLGMLGGGEECTETGIVRVQWLLESIFGSRWVDNRMAKSNDPF</sequence>
<name>A0A9P7FTC2_9AGAR</name>
<comment type="caution">
    <text evidence="2">The sequence shown here is derived from an EMBL/GenBank/DDBJ whole genome shotgun (WGS) entry which is preliminary data.</text>
</comment>
<protein>
    <submittedName>
        <fullName evidence="2">Uncharacterized protein</fullName>
    </submittedName>
</protein>
<reference evidence="2" key="2">
    <citation type="submission" date="2021-10" db="EMBL/GenBank/DDBJ databases">
        <title>Phylogenomics reveals ancestral predisposition of the termite-cultivated fungus Termitomyces towards a domesticated lifestyle.</title>
        <authorList>
            <person name="Auxier B."/>
            <person name="Grum-Grzhimaylo A."/>
            <person name="Cardenas M.E."/>
            <person name="Lodge J.D."/>
            <person name="Laessoe T."/>
            <person name="Pedersen O."/>
            <person name="Smith M.E."/>
            <person name="Kuyper T.W."/>
            <person name="Franco-Molano E.A."/>
            <person name="Baroni T.J."/>
            <person name="Aanen D.K."/>
        </authorList>
    </citation>
    <scope>NUCLEOTIDE SEQUENCE</scope>
    <source>
        <strain evidence="2">D49</strain>
    </source>
</reference>
<dbReference type="Proteomes" id="UP000717328">
    <property type="component" value="Unassembled WGS sequence"/>
</dbReference>
<evidence type="ECO:0000313" key="2">
    <source>
        <dbReference type="EMBL" id="KAG5636696.1"/>
    </source>
</evidence>
<dbReference type="EMBL" id="JABCKI010005902">
    <property type="protein sequence ID" value="KAG5636696.1"/>
    <property type="molecule type" value="Genomic_DNA"/>
</dbReference>
<evidence type="ECO:0000313" key="3">
    <source>
        <dbReference type="Proteomes" id="UP000717328"/>
    </source>
</evidence>
<reference evidence="2" key="1">
    <citation type="submission" date="2021-02" db="EMBL/GenBank/DDBJ databases">
        <authorList>
            <person name="Nieuwenhuis M."/>
            <person name="Van De Peppel L.J.J."/>
        </authorList>
    </citation>
    <scope>NUCLEOTIDE SEQUENCE</scope>
    <source>
        <strain evidence="2">D49</strain>
    </source>
</reference>